<comment type="caution">
    <text evidence="1">The sequence shown here is derived from an EMBL/GenBank/DDBJ whole genome shotgun (WGS) entry which is preliminary data.</text>
</comment>
<evidence type="ECO:0000313" key="2">
    <source>
        <dbReference type="Proteomes" id="UP001500171"/>
    </source>
</evidence>
<keyword evidence="2" id="KW-1185">Reference proteome</keyword>
<accession>A0ABP9N2E0</accession>
<protein>
    <recommendedName>
        <fullName evidence="3">CheW-like domain-containing protein</fullName>
    </recommendedName>
</protein>
<dbReference type="EMBL" id="BAABHY010000001">
    <property type="protein sequence ID" value="GAA5107793.1"/>
    <property type="molecule type" value="Genomic_DNA"/>
</dbReference>
<evidence type="ECO:0008006" key="3">
    <source>
        <dbReference type="Google" id="ProtNLM"/>
    </source>
</evidence>
<evidence type="ECO:0000313" key="1">
    <source>
        <dbReference type="EMBL" id="GAA5107793.1"/>
    </source>
</evidence>
<organism evidence="1 2">
    <name type="scientific">Orbus sasakiae</name>
    <dbReference type="NCBI Taxonomy" id="1078475"/>
    <lineage>
        <taxon>Bacteria</taxon>
        <taxon>Pseudomonadati</taxon>
        <taxon>Pseudomonadota</taxon>
        <taxon>Gammaproteobacteria</taxon>
        <taxon>Orbales</taxon>
        <taxon>Orbaceae</taxon>
        <taxon>Orbus</taxon>
    </lineage>
</organism>
<dbReference type="Proteomes" id="UP001500171">
    <property type="component" value="Unassembled WGS sequence"/>
</dbReference>
<dbReference type="RefSeq" id="WP_345489306.1">
    <property type="nucleotide sequence ID" value="NZ_BAABHY010000001.1"/>
</dbReference>
<sequence length="132" mass="15296">MISVNELISNPVYNQKILVEGCIVIIDQKLWLIDLAHINNYPNSVKIRIINDNLKQILLNSVALYSGVTALFHDAKIIGYLSNDILSNQLDINVIELCIKDGNEWKHIDVNNFVKHIDMEEKRELDWHDLFK</sequence>
<proteinExistence type="predicted"/>
<name>A0ABP9N2E0_9GAMM</name>
<gene>
    <name evidence="1" type="ORF">GCM10023211_09280</name>
</gene>
<reference evidence="2" key="1">
    <citation type="journal article" date="2019" name="Int. J. Syst. Evol. Microbiol.">
        <title>The Global Catalogue of Microorganisms (GCM) 10K type strain sequencing project: providing services to taxonomists for standard genome sequencing and annotation.</title>
        <authorList>
            <consortium name="The Broad Institute Genomics Platform"/>
            <consortium name="The Broad Institute Genome Sequencing Center for Infectious Disease"/>
            <person name="Wu L."/>
            <person name="Ma J."/>
        </authorList>
    </citation>
    <scope>NUCLEOTIDE SEQUENCE [LARGE SCALE GENOMIC DNA]</scope>
    <source>
        <strain evidence="2">JCM 18050</strain>
    </source>
</reference>